<gene>
    <name evidence="2" type="ORF">GLOTRDRAFT_140231</name>
</gene>
<evidence type="ECO:0000313" key="2">
    <source>
        <dbReference type="EMBL" id="EPQ52505.1"/>
    </source>
</evidence>
<dbReference type="InterPro" id="IPR032675">
    <property type="entry name" value="LRR_dom_sf"/>
</dbReference>
<evidence type="ECO:0000313" key="3">
    <source>
        <dbReference type="Proteomes" id="UP000030669"/>
    </source>
</evidence>
<dbReference type="RefSeq" id="XP_007868814.1">
    <property type="nucleotide sequence ID" value="XM_007870623.1"/>
</dbReference>
<keyword evidence="3" id="KW-1185">Reference proteome</keyword>
<dbReference type="SUPFAM" id="SSF52047">
    <property type="entry name" value="RNI-like"/>
    <property type="match status" value="1"/>
</dbReference>
<feature type="region of interest" description="Disordered" evidence="1">
    <location>
        <begin position="462"/>
        <end position="483"/>
    </location>
</feature>
<evidence type="ECO:0000256" key="1">
    <source>
        <dbReference type="SAM" id="MobiDB-lite"/>
    </source>
</evidence>
<dbReference type="Proteomes" id="UP000030669">
    <property type="component" value="Unassembled WGS sequence"/>
</dbReference>
<dbReference type="EMBL" id="KB469307">
    <property type="protein sequence ID" value="EPQ52505.1"/>
    <property type="molecule type" value="Genomic_DNA"/>
</dbReference>
<protein>
    <recommendedName>
        <fullName evidence="4">RNI-like protein</fullName>
    </recommendedName>
</protein>
<dbReference type="OMA" id="FATHMEL"/>
<reference evidence="2 3" key="1">
    <citation type="journal article" date="2012" name="Science">
        <title>The Paleozoic origin of enzymatic lignin decomposition reconstructed from 31 fungal genomes.</title>
        <authorList>
            <person name="Floudas D."/>
            <person name="Binder M."/>
            <person name="Riley R."/>
            <person name="Barry K."/>
            <person name="Blanchette R.A."/>
            <person name="Henrissat B."/>
            <person name="Martinez A.T."/>
            <person name="Otillar R."/>
            <person name="Spatafora J.W."/>
            <person name="Yadav J.S."/>
            <person name="Aerts A."/>
            <person name="Benoit I."/>
            <person name="Boyd A."/>
            <person name="Carlson A."/>
            <person name="Copeland A."/>
            <person name="Coutinho P.M."/>
            <person name="de Vries R.P."/>
            <person name="Ferreira P."/>
            <person name="Findley K."/>
            <person name="Foster B."/>
            <person name="Gaskell J."/>
            <person name="Glotzer D."/>
            <person name="Gorecki P."/>
            <person name="Heitman J."/>
            <person name="Hesse C."/>
            <person name="Hori C."/>
            <person name="Igarashi K."/>
            <person name="Jurgens J.A."/>
            <person name="Kallen N."/>
            <person name="Kersten P."/>
            <person name="Kohler A."/>
            <person name="Kuees U."/>
            <person name="Kumar T.K.A."/>
            <person name="Kuo A."/>
            <person name="LaButti K."/>
            <person name="Larrondo L.F."/>
            <person name="Lindquist E."/>
            <person name="Ling A."/>
            <person name="Lombard V."/>
            <person name="Lucas S."/>
            <person name="Lundell T."/>
            <person name="Martin R."/>
            <person name="McLaughlin D.J."/>
            <person name="Morgenstern I."/>
            <person name="Morin E."/>
            <person name="Murat C."/>
            <person name="Nagy L.G."/>
            <person name="Nolan M."/>
            <person name="Ohm R.A."/>
            <person name="Patyshakuliyeva A."/>
            <person name="Rokas A."/>
            <person name="Ruiz-Duenas F.J."/>
            <person name="Sabat G."/>
            <person name="Salamov A."/>
            <person name="Samejima M."/>
            <person name="Schmutz J."/>
            <person name="Slot J.C."/>
            <person name="St John F."/>
            <person name="Stenlid J."/>
            <person name="Sun H."/>
            <person name="Sun S."/>
            <person name="Syed K."/>
            <person name="Tsang A."/>
            <person name="Wiebenga A."/>
            <person name="Young D."/>
            <person name="Pisabarro A."/>
            <person name="Eastwood D.C."/>
            <person name="Martin F."/>
            <person name="Cullen D."/>
            <person name="Grigoriev I.V."/>
            <person name="Hibbett D.S."/>
        </authorList>
    </citation>
    <scope>NUCLEOTIDE SEQUENCE [LARGE SCALE GENOMIC DNA]</scope>
    <source>
        <strain evidence="2 3">ATCC 11539</strain>
    </source>
</reference>
<organism evidence="2 3">
    <name type="scientific">Gloeophyllum trabeum (strain ATCC 11539 / FP-39264 / Madison 617)</name>
    <name type="common">Brown rot fungus</name>
    <dbReference type="NCBI Taxonomy" id="670483"/>
    <lineage>
        <taxon>Eukaryota</taxon>
        <taxon>Fungi</taxon>
        <taxon>Dikarya</taxon>
        <taxon>Basidiomycota</taxon>
        <taxon>Agaricomycotina</taxon>
        <taxon>Agaricomycetes</taxon>
        <taxon>Gloeophyllales</taxon>
        <taxon>Gloeophyllaceae</taxon>
        <taxon>Gloeophyllum</taxon>
    </lineage>
</organism>
<proteinExistence type="predicted"/>
<accession>S7RE90</accession>
<name>S7RE90_GLOTA</name>
<dbReference type="OrthoDB" id="3543113at2759"/>
<dbReference type="HOGENOM" id="CLU_021164_0_0_1"/>
<sequence>MPPDLWKESQAESSSALVLARSCVETDWERFTYYAMKVQGIYALGVHKVTLDALIINRPSLSFLPNLDILCSSFEEVEYLLPFFVPAIREVRIRPTDPKLERDLLPKVILSLAAMVQLSPNIRDITVEGDIDISANPAFMNTLKHLRDVRLFSCSITPISLQFLTALASWPQLTSLRVHAARNSGWTREVWTPLLELSASDVPEGLQFRSLRKLFVAMNQRMPEVVMKSFGMFHNLTRLQVLHQDAKEPTKLQGWLEDIGEHCSPKCLQLLELVRWKFEAPPQQPAELFLEGAILKPLKPFSMLRTLRIDVEYALNLSDETLEEFASCWPLITRLDLCTDNNADPSNLPRVMVTPLGLISLVKLCPDLEQLSIVFDATKIRLVEGQRPGRGVSGKKTTSLDVGKSPISDALDVAEFLSDLFPSLEEVETEWGRGTREQEHWALVDSAITRFARIRREERRHQSASVPVSAEAGSSGERHRVHRRNGSLCSFPAAVSSLWSALNPTSRQNMV</sequence>
<dbReference type="AlphaFoldDB" id="S7RE90"/>
<dbReference type="Gene3D" id="3.80.10.10">
    <property type="entry name" value="Ribonuclease Inhibitor"/>
    <property type="match status" value="1"/>
</dbReference>
<evidence type="ECO:0008006" key="4">
    <source>
        <dbReference type="Google" id="ProtNLM"/>
    </source>
</evidence>
<dbReference type="KEGG" id="gtr:GLOTRDRAFT_140231"/>
<dbReference type="GeneID" id="19304471"/>